<evidence type="ECO:0000313" key="9">
    <source>
        <dbReference type="Proteomes" id="UP000295122"/>
    </source>
</evidence>
<gene>
    <name evidence="8" type="ORF">EV668_0484</name>
</gene>
<feature type="binding site" evidence="5">
    <location>
        <position position="228"/>
    </location>
    <ligand>
        <name>FAD</name>
        <dbReference type="ChEBI" id="CHEBI:57692"/>
    </ligand>
</feature>
<dbReference type="PIRSF" id="PIRSF000137">
    <property type="entry name" value="Alcohol_oxidase"/>
    <property type="match status" value="1"/>
</dbReference>
<dbReference type="Pfam" id="PF00732">
    <property type="entry name" value="GMC_oxred_N"/>
    <property type="match status" value="1"/>
</dbReference>
<evidence type="ECO:0000256" key="4">
    <source>
        <dbReference type="ARBA" id="ARBA00022827"/>
    </source>
</evidence>
<evidence type="ECO:0000256" key="3">
    <source>
        <dbReference type="ARBA" id="ARBA00022630"/>
    </source>
</evidence>
<evidence type="ECO:0000259" key="7">
    <source>
        <dbReference type="PROSITE" id="PS00623"/>
    </source>
</evidence>
<comment type="cofactor">
    <cofactor evidence="1 5">
        <name>FAD</name>
        <dbReference type="ChEBI" id="CHEBI:57692"/>
    </cofactor>
</comment>
<dbReference type="GO" id="GO:0050660">
    <property type="term" value="F:flavin adenine dinucleotide binding"/>
    <property type="evidence" value="ECO:0007669"/>
    <property type="project" value="InterPro"/>
</dbReference>
<evidence type="ECO:0000313" key="8">
    <source>
        <dbReference type="EMBL" id="TDR93228.1"/>
    </source>
</evidence>
<dbReference type="PANTHER" id="PTHR11552">
    <property type="entry name" value="GLUCOSE-METHANOL-CHOLINE GMC OXIDOREDUCTASE"/>
    <property type="match status" value="1"/>
</dbReference>
<dbReference type="InterPro" id="IPR036188">
    <property type="entry name" value="FAD/NAD-bd_sf"/>
</dbReference>
<reference evidence="8 9" key="1">
    <citation type="submission" date="2019-03" db="EMBL/GenBank/DDBJ databases">
        <title>Genomic Encyclopedia of Type Strains, Phase IV (KMG-IV): sequencing the most valuable type-strain genomes for metagenomic binning, comparative biology and taxonomic classification.</title>
        <authorList>
            <person name="Goeker M."/>
        </authorList>
    </citation>
    <scope>NUCLEOTIDE SEQUENCE [LARGE SCALE GENOMIC DNA]</scope>
    <source>
        <strain evidence="8 9">DSM 25903</strain>
    </source>
</reference>
<dbReference type="Gene3D" id="3.50.50.60">
    <property type="entry name" value="FAD/NAD(P)-binding domain"/>
    <property type="match status" value="1"/>
</dbReference>
<evidence type="ECO:0000256" key="6">
    <source>
        <dbReference type="RuleBase" id="RU003968"/>
    </source>
</evidence>
<dbReference type="RefSeq" id="WP_133768250.1">
    <property type="nucleotide sequence ID" value="NZ_SNZR01000011.1"/>
</dbReference>
<sequence>MAAGTGTAETFDYVIVGAGSAGCVLANRLTEDGRSTVCLIESGPPDRHPFIHIPGGFIKIAKNPRYAWQFTTEPSDGTAGRRINTTQGRTLGGSSSINGLNYTRGLPIDFDTWAQRGNRGWSYADLLPYFRRTESRITEGEADPLYRGSEGPVRVTDCDWRHPICDAFIEACHEVGVPRGKDYNGAQQGYAGYYQRKIHKGRRMSSAVVYLKPAKSRPNLRILTDAHVDRILFDGVRAVGVRYRRERGGEAREIKARREVIVSSGTANTAKLLQISGIGPAGVLGQLGVPVVRDLPVGENLQDHYSIRVVARVKAGFETINDCQSGPKLWREIARYFMGKPSILSVSPSVAGGFWKTDESLDDPDIQLLFAPASYRKSETGVLDAFPGLTAGFYQERPESVGWVRARSTDPFEAPAIQPMYLSAERDQRVAVAGIRFIRRLYATSHLARFIESETAPGAAATSDEDLLTFARTDGSTAYHLIGACRMGPADRADSVVTDELKVIGVEGLRVIDASIMPTMPSGNTGAATFMLAEKGADLIRGIPAPPRAEIPARAA</sequence>
<evidence type="ECO:0000256" key="2">
    <source>
        <dbReference type="ARBA" id="ARBA00010790"/>
    </source>
</evidence>
<feature type="domain" description="Glucose-methanol-choline oxidoreductase N-terminal" evidence="7">
    <location>
        <begin position="88"/>
        <end position="111"/>
    </location>
</feature>
<keyword evidence="3 6" id="KW-0285">Flavoprotein</keyword>
<dbReference type="SUPFAM" id="SSF54373">
    <property type="entry name" value="FAD-linked reductases, C-terminal domain"/>
    <property type="match status" value="1"/>
</dbReference>
<evidence type="ECO:0000256" key="1">
    <source>
        <dbReference type="ARBA" id="ARBA00001974"/>
    </source>
</evidence>
<evidence type="ECO:0000256" key="5">
    <source>
        <dbReference type="PIRSR" id="PIRSR000137-2"/>
    </source>
</evidence>
<proteinExistence type="inferred from homology"/>
<dbReference type="InterPro" id="IPR007867">
    <property type="entry name" value="GMC_OxRtase_C"/>
</dbReference>
<keyword evidence="4 5" id="KW-0274">FAD</keyword>
<dbReference type="OrthoDB" id="9785276at2"/>
<accession>A0A4R7C4B4</accession>
<dbReference type="SUPFAM" id="SSF51905">
    <property type="entry name" value="FAD/NAD(P)-binding domain"/>
    <property type="match status" value="1"/>
</dbReference>
<dbReference type="InterPro" id="IPR012132">
    <property type="entry name" value="GMC_OxRdtase"/>
</dbReference>
<dbReference type="PANTHER" id="PTHR11552:SF147">
    <property type="entry name" value="CHOLINE DEHYDROGENASE, MITOCHONDRIAL"/>
    <property type="match status" value="1"/>
</dbReference>
<dbReference type="GO" id="GO:0016614">
    <property type="term" value="F:oxidoreductase activity, acting on CH-OH group of donors"/>
    <property type="evidence" value="ECO:0007669"/>
    <property type="project" value="InterPro"/>
</dbReference>
<dbReference type="PROSITE" id="PS00623">
    <property type="entry name" value="GMC_OXRED_1"/>
    <property type="match status" value="1"/>
</dbReference>
<dbReference type="Gene3D" id="3.30.560.10">
    <property type="entry name" value="Glucose Oxidase, domain 3"/>
    <property type="match status" value="1"/>
</dbReference>
<name>A0A4R7C4B4_9HYPH</name>
<keyword evidence="9" id="KW-1185">Reference proteome</keyword>
<comment type="caution">
    <text evidence="8">The sequence shown here is derived from an EMBL/GenBank/DDBJ whole genome shotgun (WGS) entry which is preliminary data.</text>
</comment>
<dbReference type="AlphaFoldDB" id="A0A4R7C4B4"/>
<dbReference type="Pfam" id="PF05199">
    <property type="entry name" value="GMC_oxred_C"/>
    <property type="match status" value="1"/>
</dbReference>
<dbReference type="EMBL" id="SNZR01000011">
    <property type="protein sequence ID" value="TDR93228.1"/>
    <property type="molecule type" value="Genomic_DNA"/>
</dbReference>
<organism evidence="8 9">
    <name type="scientific">Enterovirga rhinocerotis</name>
    <dbReference type="NCBI Taxonomy" id="1339210"/>
    <lineage>
        <taxon>Bacteria</taxon>
        <taxon>Pseudomonadati</taxon>
        <taxon>Pseudomonadota</taxon>
        <taxon>Alphaproteobacteria</taxon>
        <taxon>Hyphomicrobiales</taxon>
        <taxon>Methylobacteriaceae</taxon>
        <taxon>Enterovirga</taxon>
    </lineage>
</organism>
<comment type="similarity">
    <text evidence="2 6">Belongs to the GMC oxidoreductase family.</text>
</comment>
<dbReference type="InterPro" id="IPR000172">
    <property type="entry name" value="GMC_OxRdtase_N"/>
</dbReference>
<protein>
    <submittedName>
        <fullName evidence="8">Choline dehydrogenase</fullName>
    </submittedName>
</protein>
<dbReference type="Proteomes" id="UP000295122">
    <property type="component" value="Unassembled WGS sequence"/>
</dbReference>